<evidence type="ECO:0000313" key="2">
    <source>
        <dbReference type="EMBL" id="CEK53600.1"/>
    </source>
</evidence>
<keyword evidence="1" id="KW-1133">Transmembrane helix</keyword>
<name>A0A0B6YDL6_9EUPU</name>
<sequence length="76" mass="8654">QLHEMGPPNDSQCEHIGKSRACNTILTAVISSVSVATMLVHKFILTPRRQEAFQTKCYKRLLELSYQNVCEKTSSW</sequence>
<evidence type="ECO:0000256" key="1">
    <source>
        <dbReference type="SAM" id="Phobius"/>
    </source>
</evidence>
<dbReference type="AlphaFoldDB" id="A0A0B6YDL6"/>
<proteinExistence type="predicted"/>
<accession>A0A0B6YDL6</accession>
<reference evidence="2" key="1">
    <citation type="submission" date="2014-12" db="EMBL/GenBank/DDBJ databases">
        <title>Insight into the proteome of Arion vulgaris.</title>
        <authorList>
            <person name="Aradska J."/>
            <person name="Bulat T."/>
            <person name="Smidak R."/>
            <person name="Sarate P."/>
            <person name="Gangsoo J."/>
            <person name="Sialana F."/>
            <person name="Bilban M."/>
            <person name="Lubec G."/>
        </authorList>
    </citation>
    <scope>NUCLEOTIDE SEQUENCE</scope>
    <source>
        <tissue evidence="2">Skin</tissue>
    </source>
</reference>
<feature type="non-terminal residue" evidence="2">
    <location>
        <position position="1"/>
    </location>
</feature>
<protein>
    <submittedName>
        <fullName evidence="2">Uncharacterized protein</fullName>
    </submittedName>
</protein>
<dbReference type="EMBL" id="HACG01006735">
    <property type="protein sequence ID" value="CEK53600.1"/>
    <property type="molecule type" value="Transcribed_RNA"/>
</dbReference>
<keyword evidence="1" id="KW-0472">Membrane</keyword>
<keyword evidence="1" id="KW-0812">Transmembrane</keyword>
<organism evidence="2">
    <name type="scientific">Arion vulgaris</name>
    <dbReference type="NCBI Taxonomy" id="1028688"/>
    <lineage>
        <taxon>Eukaryota</taxon>
        <taxon>Metazoa</taxon>
        <taxon>Spiralia</taxon>
        <taxon>Lophotrochozoa</taxon>
        <taxon>Mollusca</taxon>
        <taxon>Gastropoda</taxon>
        <taxon>Heterobranchia</taxon>
        <taxon>Euthyneura</taxon>
        <taxon>Panpulmonata</taxon>
        <taxon>Eupulmonata</taxon>
        <taxon>Stylommatophora</taxon>
        <taxon>Helicina</taxon>
        <taxon>Arionoidea</taxon>
        <taxon>Arionidae</taxon>
        <taxon>Arion</taxon>
    </lineage>
</organism>
<gene>
    <name evidence="2" type="primary">ORF20820</name>
</gene>
<feature type="transmembrane region" description="Helical" evidence="1">
    <location>
        <begin position="25"/>
        <end position="45"/>
    </location>
</feature>